<comment type="cofactor">
    <cofactor evidence="1">
        <name>Fe cation</name>
        <dbReference type="ChEBI" id="CHEBI:24875"/>
    </cofactor>
</comment>
<protein>
    <submittedName>
        <fullName evidence="5">Phytanoyl-CoA dioxygenase domain-containing protein 1</fullName>
    </submittedName>
</protein>
<dbReference type="SUPFAM" id="SSF51197">
    <property type="entry name" value="Clavaminate synthase-like"/>
    <property type="match status" value="1"/>
</dbReference>
<keyword evidence="6" id="KW-1185">Reference proteome</keyword>
<keyword evidence="5" id="KW-0223">Dioxygenase</keyword>
<dbReference type="Pfam" id="PF05721">
    <property type="entry name" value="PhyH"/>
    <property type="match status" value="1"/>
</dbReference>
<dbReference type="GO" id="GO:0051213">
    <property type="term" value="F:dioxygenase activity"/>
    <property type="evidence" value="ECO:0007669"/>
    <property type="project" value="UniProtKB-KW"/>
</dbReference>
<dbReference type="Proteomes" id="UP001233172">
    <property type="component" value="Unassembled WGS sequence"/>
</dbReference>
<evidence type="ECO:0000256" key="1">
    <source>
        <dbReference type="ARBA" id="ARBA00001962"/>
    </source>
</evidence>
<dbReference type="AlphaFoldDB" id="A0AAD8FHN9"/>
<dbReference type="EMBL" id="JASAOG010000021">
    <property type="protein sequence ID" value="KAK0063529.1"/>
    <property type="molecule type" value="Genomic_DNA"/>
</dbReference>
<accession>A0AAD8FHN9</accession>
<proteinExistence type="inferred from homology"/>
<gene>
    <name evidence="5" type="ORF">Bpfe_007170</name>
</gene>
<organism evidence="5 6">
    <name type="scientific">Biomphalaria pfeifferi</name>
    <name type="common">Bloodfluke planorb</name>
    <name type="synonym">Freshwater snail</name>
    <dbReference type="NCBI Taxonomy" id="112525"/>
    <lineage>
        <taxon>Eukaryota</taxon>
        <taxon>Metazoa</taxon>
        <taxon>Spiralia</taxon>
        <taxon>Lophotrochozoa</taxon>
        <taxon>Mollusca</taxon>
        <taxon>Gastropoda</taxon>
        <taxon>Heterobranchia</taxon>
        <taxon>Euthyneura</taxon>
        <taxon>Panpulmonata</taxon>
        <taxon>Hygrophila</taxon>
        <taxon>Lymnaeoidea</taxon>
        <taxon>Planorbidae</taxon>
        <taxon>Biomphalaria</taxon>
    </lineage>
</organism>
<dbReference type="PANTHER" id="PTHR20883">
    <property type="entry name" value="PHYTANOYL-COA DIOXYGENASE DOMAIN CONTAINING 1"/>
    <property type="match status" value="1"/>
</dbReference>
<dbReference type="PANTHER" id="PTHR20883:SF15">
    <property type="entry name" value="PHYTANOYL-COA DIOXYGENASE DOMAIN-CONTAINING PROTEIN 1"/>
    <property type="match status" value="1"/>
</dbReference>
<reference evidence="5" key="1">
    <citation type="journal article" date="2023" name="PLoS Negl. Trop. Dis.">
        <title>A genome sequence for Biomphalaria pfeifferi, the major vector snail for the human-infecting parasite Schistosoma mansoni.</title>
        <authorList>
            <person name="Bu L."/>
            <person name="Lu L."/>
            <person name="Laidemitt M.R."/>
            <person name="Zhang S.M."/>
            <person name="Mutuku M."/>
            <person name="Mkoji G."/>
            <person name="Steinauer M."/>
            <person name="Loker E.S."/>
        </authorList>
    </citation>
    <scope>NUCLEOTIDE SEQUENCE</scope>
    <source>
        <strain evidence="5">KasaAsao</strain>
    </source>
</reference>
<name>A0AAD8FHN9_BIOPF</name>
<dbReference type="InterPro" id="IPR008775">
    <property type="entry name" value="Phytyl_CoA_dOase-like"/>
</dbReference>
<evidence type="ECO:0000256" key="3">
    <source>
        <dbReference type="ARBA" id="ARBA00023004"/>
    </source>
</evidence>
<evidence type="ECO:0000313" key="5">
    <source>
        <dbReference type="EMBL" id="KAK0063529.1"/>
    </source>
</evidence>
<evidence type="ECO:0000256" key="4">
    <source>
        <dbReference type="ARBA" id="ARBA00038356"/>
    </source>
</evidence>
<keyword evidence="3" id="KW-0408">Iron</keyword>
<comment type="similarity">
    <text evidence="4">Belongs to the PhyH family. PHYHD1 subfamily.</text>
</comment>
<comment type="caution">
    <text evidence="5">The sequence shown here is derived from an EMBL/GenBank/DDBJ whole genome shotgun (WGS) entry which is preliminary data.</text>
</comment>
<evidence type="ECO:0000256" key="2">
    <source>
        <dbReference type="ARBA" id="ARBA00022723"/>
    </source>
</evidence>
<sequence>MDFSSASQKLWNDGMAVIENFINEEELIAMRNRMQEIVENVNPKEHQTVFSATNQPRNDYFMKSGDNISFFFEEEALDKEGNLTVDKMFSINKVGHALHCFDPVFARVSQGEAVKEVLRAVGFIDPVVFQSMYIFKQPRIGGVVLPHQDSTYLNTNPKRLIGLWIPLEDATKENGCLWYIPGSHKNGVDRYMVRTEGDNPTVTFTSPPAQYDDNQFVPAEVKADDKPYVLLLLLGSCVLIHGEVVHKSDANRSDKSRHAYTLHVFDNHGVEYSKLNWLQPTEKGTFVHLLDQSAS</sequence>
<keyword evidence="5" id="KW-0560">Oxidoreductase</keyword>
<dbReference type="GO" id="GO:0046872">
    <property type="term" value="F:metal ion binding"/>
    <property type="evidence" value="ECO:0007669"/>
    <property type="project" value="UniProtKB-KW"/>
</dbReference>
<evidence type="ECO:0000313" key="6">
    <source>
        <dbReference type="Proteomes" id="UP001233172"/>
    </source>
</evidence>
<dbReference type="Gene3D" id="2.60.120.620">
    <property type="entry name" value="q2cbj1_9rhob like domain"/>
    <property type="match status" value="1"/>
</dbReference>
<reference evidence="5" key="2">
    <citation type="submission" date="2023-04" db="EMBL/GenBank/DDBJ databases">
        <authorList>
            <person name="Bu L."/>
            <person name="Lu L."/>
            <person name="Laidemitt M.R."/>
            <person name="Zhang S.M."/>
            <person name="Mutuku M."/>
            <person name="Mkoji G."/>
            <person name="Steinauer M."/>
            <person name="Loker E.S."/>
        </authorList>
    </citation>
    <scope>NUCLEOTIDE SEQUENCE</scope>
    <source>
        <strain evidence="5">KasaAsao</strain>
        <tissue evidence="5">Whole Snail</tissue>
    </source>
</reference>
<keyword evidence="2" id="KW-0479">Metal-binding</keyword>